<dbReference type="GO" id="GO:0008441">
    <property type="term" value="F:3'(2'),5'-bisphosphate nucleotidase activity"/>
    <property type="evidence" value="ECO:0007669"/>
    <property type="project" value="UniProtKB-UniRule"/>
</dbReference>
<name>A0A5C6RQQ2_9FLAO</name>
<dbReference type="RefSeq" id="WP_147100870.1">
    <property type="nucleotide sequence ID" value="NZ_VOOS01000004.1"/>
</dbReference>
<feature type="binding site" evidence="10">
    <location>
        <position position="87"/>
    </location>
    <ligand>
        <name>Mg(2+)</name>
        <dbReference type="ChEBI" id="CHEBI:18420"/>
        <label>1</label>
        <note>catalytic</note>
    </ligand>
</feature>
<feature type="binding site" evidence="9">
    <location>
        <position position="65"/>
    </location>
    <ligand>
        <name>Mg(2+)</name>
        <dbReference type="ChEBI" id="CHEBI:18420"/>
        <label>1</label>
    </ligand>
</feature>
<feature type="binding site" evidence="9">
    <location>
        <position position="88"/>
    </location>
    <ligand>
        <name>Mg(2+)</name>
        <dbReference type="ChEBI" id="CHEBI:18420"/>
        <label>2</label>
    </ligand>
</feature>
<evidence type="ECO:0000313" key="11">
    <source>
        <dbReference type="EMBL" id="TXB64671.1"/>
    </source>
</evidence>
<evidence type="ECO:0000256" key="7">
    <source>
        <dbReference type="ARBA" id="ARBA00022842"/>
    </source>
</evidence>
<comment type="function">
    <text evidence="9">Converts adenosine-3',5'-bisphosphate (PAP) to AMP.</text>
</comment>
<dbReference type="InterPro" id="IPR050725">
    <property type="entry name" value="CysQ/Inositol_MonoPase"/>
</dbReference>
<feature type="binding site" evidence="9">
    <location>
        <position position="85"/>
    </location>
    <ligand>
        <name>Mg(2+)</name>
        <dbReference type="ChEBI" id="CHEBI:18420"/>
        <label>1</label>
    </ligand>
</feature>
<dbReference type="OrthoDB" id="9772456at2"/>
<sequence length="264" mass="30011">MDRKDLLLNAINAALAGGKEILDVYNSDFAIEHKDDKSPLTEADKRAHLKIVELLECTSIPVLSEEGKNIPYDERKNWSQFWMVDPLDGTKEFIKRNGEFTVNIALIENQESTMGVIYVPVTGELYFSDEKAYKAENMRLKVKSLEELLQNAQILPLPQTRKNYIVVGSRSHMSEETETYINEQKELHNEVDILSKGSSLKLCMVAEGAADSYPRFAPTMEWDTAAGQAIVRGSGANVINWETQETMLYNKENLLNSWFLVKRD</sequence>
<evidence type="ECO:0000313" key="12">
    <source>
        <dbReference type="Proteomes" id="UP000321721"/>
    </source>
</evidence>
<feature type="binding site" evidence="9">
    <location>
        <position position="85"/>
    </location>
    <ligand>
        <name>Mg(2+)</name>
        <dbReference type="ChEBI" id="CHEBI:18420"/>
        <label>2</label>
    </ligand>
</feature>
<proteinExistence type="inferred from homology"/>
<dbReference type="InterPro" id="IPR006240">
    <property type="entry name" value="CysQ"/>
</dbReference>
<dbReference type="InterPro" id="IPR020583">
    <property type="entry name" value="Inositol_monoP_metal-BS"/>
</dbReference>
<feature type="binding site" evidence="10">
    <location>
        <position position="65"/>
    </location>
    <ligand>
        <name>Mg(2+)</name>
        <dbReference type="ChEBI" id="CHEBI:18420"/>
        <label>1</label>
        <note>catalytic</note>
    </ligand>
</feature>
<evidence type="ECO:0000256" key="5">
    <source>
        <dbReference type="ARBA" id="ARBA00022723"/>
    </source>
</evidence>
<evidence type="ECO:0000256" key="4">
    <source>
        <dbReference type="ARBA" id="ARBA00022519"/>
    </source>
</evidence>
<keyword evidence="6 9" id="KW-0378">Hydrolase</keyword>
<reference evidence="11 12" key="1">
    <citation type="submission" date="2019-08" db="EMBL/GenBank/DDBJ databases">
        <title>Genome of Vicingus serpentipes NCIMB 15042.</title>
        <authorList>
            <person name="Bowman J.P."/>
        </authorList>
    </citation>
    <scope>NUCLEOTIDE SEQUENCE [LARGE SCALE GENOMIC DNA]</scope>
    <source>
        <strain evidence="11 12">NCIMB 15042</strain>
    </source>
</reference>
<protein>
    <recommendedName>
        <fullName evidence="9">3'(2'),5'-bisphosphate nucleotidase CysQ</fullName>
        <ecNumber evidence="9">3.1.3.7</ecNumber>
    </recommendedName>
    <alternativeName>
        <fullName evidence="9">3'(2'),5-bisphosphonucleoside 3'(2')-phosphohydrolase</fullName>
    </alternativeName>
    <alternativeName>
        <fullName evidence="9">3'-phosphoadenosine 5'-phosphate phosphatase</fullName>
        <shortName evidence="9">PAP phosphatase</shortName>
    </alternativeName>
</protein>
<feature type="binding site" evidence="9">
    <location>
        <position position="223"/>
    </location>
    <ligand>
        <name>substrate</name>
    </ligand>
</feature>
<dbReference type="PROSITE" id="PS00630">
    <property type="entry name" value="IMP_2"/>
    <property type="match status" value="1"/>
</dbReference>
<dbReference type="Gene3D" id="3.40.190.80">
    <property type="match status" value="1"/>
</dbReference>
<feature type="binding site" evidence="9">
    <location>
        <position position="87"/>
    </location>
    <ligand>
        <name>Mg(2+)</name>
        <dbReference type="ChEBI" id="CHEBI:18420"/>
        <label>1</label>
    </ligand>
</feature>
<evidence type="ECO:0000256" key="10">
    <source>
        <dbReference type="PIRSR" id="PIRSR600760-2"/>
    </source>
</evidence>
<feature type="binding site" evidence="9">
    <location>
        <begin position="87"/>
        <end position="90"/>
    </location>
    <ligand>
        <name>substrate</name>
    </ligand>
</feature>
<dbReference type="Gene3D" id="3.30.540.10">
    <property type="entry name" value="Fructose-1,6-Bisphosphatase, subunit A, domain 1"/>
    <property type="match status" value="1"/>
</dbReference>
<keyword evidence="3 9" id="KW-1003">Cell membrane</keyword>
<organism evidence="11 12">
    <name type="scientific">Vicingus serpentipes</name>
    <dbReference type="NCBI Taxonomy" id="1926625"/>
    <lineage>
        <taxon>Bacteria</taxon>
        <taxon>Pseudomonadati</taxon>
        <taxon>Bacteroidota</taxon>
        <taxon>Flavobacteriia</taxon>
        <taxon>Flavobacteriales</taxon>
        <taxon>Vicingaceae</taxon>
        <taxon>Vicingus</taxon>
    </lineage>
</organism>
<comment type="catalytic activity">
    <reaction evidence="1 9">
        <text>adenosine 3',5'-bisphosphate + H2O = AMP + phosphate</text>
        <dbReference type="Rhea" id="RHEA:10040"/>
        <dbReference type="ChEBI" id="CHEBI:15377"/>
        <dbReference type="ChEBI" id="CHEBI:43474"/>
        <dbReference type="ChEBI" id="CHEBI:58343"/>
        <dbReference type="ChEBI" id="CHEBI:456215"/>
        <dbReference type="EC" id="3.1.3.7"/>
    </reaction>
</comment>
<gene>
    <name evidence="9 11" type="primary">cysQ</name>
    <name evidence="11" type="ORF">FRY74_09475</name>
</gene>
<dbReference type="Pfam" id="PF00459">
    <property type="entry name" value="Inositol_P"/>
    <property type="match status" value="1"/>
</dbReference>
<dbReference type="AlphaFoldDB" id="A0A5C6RQQ2"/>
<dbReference type="GO" id="GO:0050427">
    <property type="term" value="P:3'-phosphoadenosine 5'-phosphosulfate metabolic process"/>
    <property type="evidence" value="ECO:0007669"/>
    <property type="project" value="TreeGrafter"/>
</dbReference>
<dbReference type="NCBIfam" id="TIGR01331">
    <property type="entry name" value="bisphos_cysQ"/>
    <property type="match status" value="1"/>
</dbReference>
<dbReference type="HAMAP" id="MF_02095">
    <property type="entry name" value="CysQ"/>
    <property type="match status" value="1"/>
</dbReference>
<dbReference type="EMBL" id="VOOS01000004">
    <property type="protein sequence ID" value="TXB64671.1"/>
    <property type="molecule type" value="Genomic_DNA"/>
</dbReference>
<dbReference type="GO" id="GO:0000287">
    <property type="term" value="F:magnesium ion binding"/>
    <property type="evidence" value="ECO:0007669"/>
    <property type="project" value="UniProtKB-UniRule"/>
</dbReference>
<comment type="similarity">
    <text evidence="2 9">Belongs to the inositol monophosphatase superfamily. CysQ family.</text>
</comment>
<dbReference type="SUPFAM" id="SSF56655">
    <property type="entry name" value="Carbohydrate phosphatase"/>
    <property type="match status" value="1"/>
</dbReference>
<keyword evidence="12" id="KW-1185">Reference proteome</keyword>
<feature type="binding site" evidence="10">
    <location>
        <position position="85"/>
    </location>
    <ligand>
        <name>Mg(2+)</name>
        <dbReference type="ChEBI" id="CHEBI:18420"/>
        <label>1</label>
        <note>catalytic</note>
    </ligand>
</feature>
<accession>A0A5C6RQQ2</accession>
<dbReference type="Proteomes" id="UP000321721">
    <property type="component" value="Unassembled WGS sequence"/>
</dbReference>
<comment type="subcellular location">
    <subcellularLocation>
        <location evidence="9">Cell membrane</location>
        <topology evidence="9">Peripheral membrane protein</topology>
        <orientation evidence="9">Cytoplasmic side</orientation>
    </subcellularLocation>
</comment>
<feature type="binding site" evidence="9">
    <location>
        <position position="65"/>
    </location>
    <ligand>
        <name>substrate</name>
    </ligand>
</feature>
<evidence type="ECO:0000256" key="3">
    <source>
        <dbReference type="ARBA" id="ARBA00022475"/>
    </source>
</evidence>
<keyword evidence="7 9" id="KW-0460">Magnesium</keyword>
<evidence type="ECO:0000256" key="6">
    <source>
        <dbReference type="ARBA" id="ARBA00022801"/>
    </source>
</evidence>
<dbReference type="CDD" id="cd01638">
    <property type="entry name" value="CysQ"/>
    <property type="match status" value="1"/>
</dbReference>
<feature type="binding site" evidence="9">
    <location>
        <position position="223"/>
    </location>
    <ligand>
        <name>Mg(2+)</name>
        <dbReference type="ChEBI" id="CHEBI:18420"/>
        <label>2</label>
    </ligand>
</feature>
<dbReference type="GO" id="GO:0005886">
    <property type="term" value="C:plasma membrane"/>
    <property type="evidence" value="ECO:0007669"/>
    <property type="project" value="UniProtKB-SubCell"/>
</dbReference>
<evidence type="ECO:0000256" key="9">
    <source>
        <dbReference type="HAMAP-Rule" id="MF_02095"/>
    </source>
</evidence>
<evidence type="ECO:0000256" key="1">
    <source>
        <dbReference type="ARBA" id="ARBA00001625"/>
    </source>
</evidence>
<keyword evidence="5 9" id="KW-0479">Metal-binding</keyword>
<comment type="cofactor">
    <cofactor evidence="9 10">
        <name>Mg(2+)</name>
        <dbReference type="ChEBI" id="CHEBI:18420"/>
    </cofactor>
</comment>
<dbReference type="GO" id="GO:0046854">
    <property type="term" value="P:phosphatidylinositol phosphate biosynthetic process"/>
    <property type="evidence" value="ECO:0007669"/>
    <property type="project" value="InterPro"/>
</dbReference>
<keyword evidence="8 9" id="KW-0472">Membrane</keyword>
<evidence type="ECO:0000256" key="8">
    <source>
        <dbReference type="ARBA" id="ARBA00023136"/>
    </source>
</evidence>
<dbReference type="PANTHER" id="PTHR43028:SF5">
    <property type="entry name" value="3'(2'),5'-BISPHOSPHATE NUCLEOTIDASE 1"/>
    <property type="match status" value="1"/>
</dbReference>
<dbReference type="PRINTS" id="PR00377">
    <property type="entry name" value="IMPHPHTASES"/>
</dbReference>
<dbReference type="GO" id="GO:0000103">
    <property type="term" value="P:sulfate assimilation"/>
    <property type="evidence" value="ECO:0007669"/>
    <property type="project" value="TreeGrafter"/>
</dbReference>
<keyword evidence="4" id="KW-0997">Cell inner membrane</keyword>
<dbReference type="PANTHER" id="PTHR43028">
    <property type="entry name" value="3'(2'),5'-BISPHOSPHATE NUCLEOTIDASE 1"/>
    <property type="match status" value="1"/>
</dbReference>
<dbReference type="InterPro" id="IPR000760">
    <property type="entry name" value="Inositol_monophosphatase-like"/>
</dbReference>
<dbReference type="EC" id="3.1.3.7" evidence="9"/>
<feature type="binding site" evidence="10">
    <location>
        <position position="88"/>
    </location>
    <ligand>
        <name>Mg(2+)</name>
        <dbReference type="ChEBI" id="CHEBI:18420"/>
        <label>1</label>
        <note>catalytic</note>
    </ligand>
</feature>
<dbReference type="PROSITE" id="PS00629">
    <property type="entry name" value="IMP_1"/>
    <property type="match status" value="1"/>
</dbReference>
<feature type="binding site" evidence="10">
    <location>
        <position position="223"/>
    </location>
    <ligand>
        <name>Mg(2+)</name>
        <dbReference type="ChEBI" id="CHEBI:18420"/>
        <label>1</label>
        <note>catalytic</note>
    </ligand>
</feature>
<comment type="caution">
    <text evidence="11">The sequence shown here is derived from an EMBL/GenBank/DDBJ whole genome shotgun (WGS) entry which is preliminary data.</text>
</comment>
<evidence type="ECO:0000256" key="2">
    <source>
        <dbReference type="ARBA" id="ARBA00005289"/>
    </source>
</evidence>
<dbReference type="InterPro" id="IPR020550">
    <property type="entry name" value="Inositol_monophosphatase_CS"/>
</dbReference>